<keyword evidence="4" id="KW-1185">Reference proteome</keyword>
<feature type="chain" id="PRO_5002172200" evidence="2">
    <location>
        <begin position="21"/>
        <end position="240"/>
    </location>
</feature>
<evidence type="ECO:0000256" key="1">
    <source>
        <dbReference type="SAM" id="MobiDB-lite"/>
    </source>
</evidence>
<reference evidence="3 4" key="1">
    <citation type="submission" date="2014-04" db="EMBL/GenBank/DDBJ databases">
        <authorList>
            <consortium name="DOE Joint Genome Institute"/>
            <person name="Kuo A."/>
            <person name="Kohler A."/>
            <person name="Nagy L.G."/>
            <person name="Floudas D."/>
            <person name="Copeland A."/>
            <person name="Barry K.W."/>
            <person name="Cichocki N."/>
            <person name="Veneault-Fourrey C."/>
            <person name="LaButti K."/>
            <person name="Lindquist E.A."/>
            <person name="Lipzen A."/>
            <person name="Lundell T."/>
            <person name="Morin E."/>
            <person name="Murat C."/>
            <person name="Sun H."/>
            <person name="Tunlid A."/>
            <person name="Henrissat B."/>
            <person name="Grigoriev I.V."/>
            <person name="Hibbett D.S."/>
            <person name="Martin F."/>
            <person name="Nordberg H.P."/>
            <person name="Cantor M.N."/>
            <person name="Hua S.X."/>
        </authorList>
    </citation>
    <scope>NUCLEOTIDE SEQUENCE [LARGE SCALE GENOMIC DNA]</scope>
    <source>
        <strain evidence="3 4">Foug A</strain>
    </source>
</reference>
<protein>
    <submittedName>
        <fullName evidence="3">Uncharacterized protein</fullName>
    </submittedName>
</protein>
<dbReference type="STRING" id="1036808.A0A0C3A3E7"/>
<dbReference type="AlphaFoldDB" id="A0A0C3A3E7"/>
<sequence>MFYTTFIVLLAAINTIYVRADPTPTAPGPGAVFIEGQTCSTSWQVDPSGLWKTMVIDLMTGDNYNMVHLTTVGTVDGTDPSKTTFSYICPQVTPYSAIYFYQLSSPASGNSTWTTRFTITDSTSDVVPPPQSTQPGGASIPWGTGTLVGASTSSSNSTSTSSMPTSGASLASAPSITTSGLPSTDTGVTIFTVTTTPAAGSTTSSTPSANGAVGTVTTFTLVWQTIFTLGFSAFGLAVVF</sequence>
<dbReference type="InParanoid" id="A0A0C3A3E7"/>
<feature type="compositionally biased region" description="Low complexity" evidence="1">
    <location>
        <begin position="151"/>
        <end position="169"/>
    </location>
</feature>
<feature type="region of interest" description="Disordered" evidence="1">
    <location>
        <begin position="122"/>
        <end position="178"/>
    </location>
</feature>
<feature type="signal peptide" evidence="2">
    <location>
        <begin position="1"/>
        <end position="20"/>
    </location>
</feature>
<evidence type="ECO:0000313" key="4">
    <source>
        <dbReference type="Proteomes" id="UP000053989"/>
    </source>
</evidence>
<dbReference type="EMBL" id="KN822010">
    <property type="protein sequence ID" value="KIM68158.1"/>
    <property type="molecule type" value="Genomic_DNA"/>
</dbReference>
<name>A0A0C3A3E7_9AGAM</name>
<organism evidence="3 4">
    <name type="scientific">Scleroderma citrinum Foug A</name>
    <dbReference type="NCBI Taxonomy" id="1036808"/>
    <lineage>
        <taxon>Eukaryota</taxon>
        <taxon>Fungi</taxon>
        <taxon>Dikarya</taxon>
        <taxon>Basidiomycota</taxon>
        <taxon>Agaricomycotina</taxon>
        <taxon>Agaricomycetes</taxon>
        <taxon>Agaricomycetidae</taxon>
        <taxon>Boletales</taxon>
        <taxon>Sclerodermatineae</taxon>
        <taxon>Sclerodermataceae</taxon>
        <taxon>Scleroderma</taxon>
    </lineage>
</organism>
<proteinExistence type="predicted"/>
<keyword evidence="2" id="KW-0732">Signal</keyword>
<evidence type="ECO:0000313" key="3">
    <source>
        <dbReference type="EMBL" id="KIM68158.1"/>
    </source>
</evidence>
<dbReference type="PANTHER" id="PTHR40633:SF1">
    <property type="entry name" value="GPI ANCHORED SERINE-THREONINE RICH PROTEIN (AFU_ORTHOLOGUE AFUA_1G03630)"/>
    <property type="match status" value="1"/>
</dbReference>
<evidence type="ECO:0000256" key="2">
    <source>
        <dbReference type="SAM" id="SignalP"/>
    </source>
</evidence>
<dbReference type="HOGENOM" id="CLU_078127_0_0_1"/>
<gene>
    <name evidence="3" type="ORF">SCLCIDRAFT_20573</name>
</gene>
<accession>A0A0C3A3E7</accession>
<dbReference type="PANTHER" id="PTHR40633">
    <property type="entry name" value="MATRIX PROTEIN, PUTATIVE (AFU_ORTHOLOGUE AFUA_8G05410)-RELATED"/>
    <property type="match status" value="1"/>
</dbReference>
<dbReference type="OrthoDB" id="2432613at2759"/>
<dbReference type="Proteomes" id="UP000053989">
    <property type="component" value="Unassembled WGS sequence"/>
</dbReference>
<dbReference type="InterPro" id="IPR052982">
    <property type="entry name" value="SRP1/TIP1-like"/>
</dbReference>
<reference evidence="4" key="2">
    <citation type="submission" date="2015-01" db="EMBL/GenBank/DDBJ databases">
        <title>Evolutionary Origins and Diversification of the Mycorrhizal Mutualists.</title>
        <authorList>
            <consortium name="DOE Joint Genome Institute"/>
            <consortium name="Mycorrhizal Genomics Consortium"/>
            <person name="Kohler A."/>
            <person name="Kuo A."/>
            <person name="Nagy L.G."/>
            <person name="Floudas D."/>
            <person name="Copeland A."/>
            <person name="Barry K.W."/>
            <person name="Cichocki N."/>
            <person name="Veneault-Fourrey C."/>
            <person name="LaButti K."/>
            <person name="Lindquist E.A."/>
            <person name="Lipzen A."/>
            <person name="Lundell T."/>
            <person name="Morin E."/>
            <person name="Murat C."/>
            <person name="Riley R."/>
            <person name="Ohm R."/>
            <person name="Sun H."/>
            <person name="Tunlid A."/>
            <person name="Henrissat B."/>
            <person name="Grigoriev I.V."/>
            <person name="Hibbett D.S."/>
            <person name="Martin F."/>
        </authorList>
    </citation>
    <scope>NUCLEOTIDE SEQUENCE [LARGE SCALE GENOMIC DNA]</scope>
    <source>
        <strain evidence="4">Foug A</strain>
    </source>
</reference>